<dbReference type="Gene3D" id="2.60.120.10">
    <property type="entry name" value="Jelly Rolls"/>
    <property type="match status" value="2"/>
</dbReference>
<dbReference type="CDD" id="cd02910">
    <property type="entry name" value="cupin_Yhhw_N"/>
    <property type="match status" value="1"/>
</dbReference>
<dbReference type="RefSeq" id="WP_078669296.1">
    <property type="nucleotide sequence ID" value="NZ_FUWZ01000002.1"/>
</dbReference>
<proteinExistence type="inferred from homology"/>
<sequence length="238" mass="26592">MKKIIQRADERGYANHGWLKSHHSFSFANYYNPDKIHFGALRVLNDDQVKGGMGFGAHPHDNMEIVSIVLDGSLEHRDNTGTRGVIQKNDVQVMSAGSGIVHSEFNASKTEDVSFLQIWVFPKERNITPRYDQRTFDPAARHNALQVVVAPDGDQQQALHLHQDAWFSLGDFEAGQKVELTPKQAGIGSYLFLLSGEVKVAEEVLQTRDAIGLSDYEKVTVEVVKPATFLLIDVPMLH</sequence>
<evidence type="ECO:0000256" key="2">
    <source>
        <dbReference type="PIRSR" id="PIRSR006232-1"/>
    </source>
</evidence>
<evidence type="ECO:0008006" key="8">
    <source>
        <dbReference type="Google" id="ProtNLM"/>
    </source>
</evidence>
<keyword evidence="2" id="KW-0479">Metal-binding</keyword>
<keyword evidence="2" id="KW-0408">Iron</keyword>
<dbReference type="InterPro" id="IPR041602">
    <property type="entry name" value="Quercetinase_C"/>
</dbReference>
<accession>A0A1T4R2V2</accession>
<dbReference type="Proteomes" id="UP000190367">
    <property type="component" value="Unassembled WGS sequence"/>
</dbReference>
<feature type="domain" description="Quercetin 2,3-dioxygenase C-terminal cupin" evidence="5">
    <location>
        <begin position="148"/>
        <end position="234"/>
    </location>
</feature>
<dbReference type="PANTHER" id="PTHR43212:SF3">
    <property type="entry name" value="QUERCETIN 2,3-DIOXYGENASE"/>
    <property type="match status" value="1"/>
</dbReference>
<evidence type="ECO:0000256" key="1">
    <source>
        <dbReference type="ARBA" id="ARBA00008416"/>
    </source>
</evidence>
<dbReference type="PIRSF" id="PIRSF006232">
    <property type="entry name" value="Pirin"/>
    <property type="match status" value="1"/>
</dbReference>
<dbReference type="EMBL" id="FUWZ01000002">
    <property type="protein sequence ID" value="SKA10382.1"/>
    <property type="molecule type" value="Genomic_DNA"/>
</dbReference>
<feature type="binding site" evidence="2">
    <location>
        <position position="58"/>
    </location>
    <ligand>
        <name>Fe cation</name>
        <dbReference type="ChEBI" id="CHEBI:24875"/>
    </ligand>
</feature>
<comment type="similarity">
    <text evidence="1 3">Belongs to the pirin family.</text>
</comment>
<name>A0A1T4R2V2_9BACT</name>
<dbReference type="PANTHER" id="PTHR43212">
    <property type="entry name" value="QUERCETIN 2,3-DIOXYGENASE"/>
    <property type="match status" value="1"/>
</dbReference>
<comment type="cofactor">
    <cofactor evidence="2">
        <name>Fe cation</name>
        <dbReference type="ChEBI" id="CHEBI:24875"/>
    </cofactor>
    <text evidence="2">Binds 1 Fe cation per subunit.</text>
</comment>
<gene>
    <name evidence="6" type="ORF">SAMN04488128_102785</name>
</gene>
<dbReference type="GO" id="GO:0046872">
    <property type="term" value="F:metal ion binding"/>
    <property type="evidence" value="ECO:0007669"/>
    <property type="project" value="UniProtKB-KW"/>
</dbReference>
<dbReference type="InterPro" id="IPR011051">
    <property type="entry name" value="RmlC_Cupin_sf"/>
</dbReference>
<dbReference type="OrthoDB" id="321327at2"/>
<reference evidence="7" key="1">
    <citation type="submission" date="2017-02" db="EMBL/GenBank/DDBJ databases">
        <authorList>
            <person name="Varghese N."/>
            <person name="Submissions S."/>
        </authorList>
    </citation>
    <scope>NUCLEOTIDE SEQUENCE [LARGE SCALE GENOMIC DNA]</scope>
    <source>
        <strain evidence="7">DSM 22224</strain>
    </source>
</reference>
<feature type="binding site" evidence="2">
    <location>
        <position position="102"/>
    </location>
    <ligand>
        <name>Fe cation</name>
        <dbReference type="ChEBI" id="CHEBI:24875"/>
    </ligand>
</feature>
<protein>
    <recommendedName>
        <fullName evidence="8">Pirin N-terminal domain-containing protein</fullName>
    </recommendedName>
</protein>
<dbReference type="InterPro" id="IPR014710">
    <property type="entry name" value="RmlC-like_jellyroll"/>
</dbReference>
<evidence type="ECO:0000313" key="6">
    <source>
        <dbReference type="EMBL" id="SKA10382.1"/>
    </source>
</evidence>
<dbReference type="Pfam" id="PF02678">
    <property type="entry name" value="Pirin"/>
    <property type="match status" value="1"/>
</dbReference>
<dbReference type="STRING" id="634771.SAMN04488128_102785"/>
<organism evidence="6 7">
    <name type="scientific">Chitinophaga eiseniae</name>
    <dbReference type="NCBI Taxonomy" id="634771"/>
    <lineage>
        <taxon>Bacteria</taxon>
        <taxon>Pseudomonadati</taxon>
        <taxon>Bacteroidota</taxon>
        <taxon>Chitinophagia</taxon>
        <taxon>Chitinophagales</taxon>
        <taxon>Chitinophagaceae</taxon>
        <taxon>Chitinophaga</taxon>
    </lineage>
</organism>
<evidence type="ECO:0000313" key="7">
    <source>
        <dbReference type="Proteomes" id="UP000190367"/>
    </source>
</evidence>
<feature type="binding site" evidence="2">
    <location>
        <position position="104"/>
    </location>
    <ligand>
        <name>Fe cation</name>
        <dbReference type="ChEBI" id="CHEBI:24875"/>
    </ligand>
</feature>
<dbReference type="SUPFAM" id="SSF51182">
    <property type="entry name" value="RmlC-like cupins"/>
    <property type="match status" value="1"/>
</dbReference>
<feature type="domain" description="Pirin N-terminal" evidence="4">
    <location>
        <begin position="13"/>
        <end position="120"/>
    </location>
</feature>
<keyword evidence="7" id="KW-1185">Reference proteome</keyword>
<evidence type="ECO:0000259" key="4">
    <source>
        <dbReference type="Pfam" id="PF02678"/>
    </source>
</evidence>
<dbReference type="InterPro" id="IPR012093">
    <property type="entry name" value="Pirin"/>
</dbReference>
<dbReference type="AlphaFoldDB" id="A0A1T4R2V2"/>
<dbReference type="InterPro" id="IPR003829">
    <property type="entry name" value="Pirin_N_dom"/>
</dbReference>
<evidence type="ECO:0000256" key="3">
    <source>
        <dbReference type="RuleBase" id="RU003457"/>
    </source>
</evidence>
<evidence type="ECO:0000259" key="5">
    <source>
        <dbReference type="Pfam" id="PF17954"/>
    </source>
</evidence>
<feature type="binding site" evidence="2">
    <location>
        <position position="60"/>
    </location>
    <ligand>
        <name>Fe cation</name>
        <dbReference type="ChEBI" id="CHEBI:24875"/>
    </ligand>
</feature>
<dbReference type="Pfam" id="PF17954">
    <property type="entry name" value="Pirin_C_2"/>
    <property type="match status" value="1"/>
</dbReference>